<dbReference type="EMBL" id="MU001511">
    <property type="protein sequence ID" value="KAF2438802.1"/>
    <property type="molecule type" value="Genomic_DNA"/>
</dbReference>
<dbReference type="Proteomes" id="UP000799764">
    <property type="component" value="Unassembled WGS sequence"/>
</dbReference>
<name>A0A9P4U791_9PLEO</name>
<sequence>MASCAILRVPELVASGPMTLQSLSKGTVHGCEALMGSVRRPLTHSWYDANCT</sequence>
<protein>
    <submittedName>
        <fullName evidence="1">Uncharacterized protein</fullName>
    </submittedName>
</protein>
<gene>
    <name evidence="1" type="ORF">P171DRAFT_436713</name>
</gene>
<evidence type="ECO:0000313" key="1">
    <source>
        <dbReference type="EMBL" id="KAF2438802.1"/>
    </source>
</evidence>
<dbReference type="AlphaFoldDB" id="A0A9P4U791"/>
<proteinExistence type="predicted"/>
<evidence type="ECO:0000313" key="2">
    <source>
        <dbReference type="Proteomes" id="UP000799764"/>
    </source>
</evidence>
<accession>A0A9P4U791</accession>
<organism evidence="1 2">
    <name type="scientific">Karstenula rhodostoma CBS 690.94</name>
    <dbReference type="NCBI Taxonomy" id="1392251"/>
    <lineage>
        <taxon>Eukaryota</taxon>
        <taxon>Fungi</taxon>
        <taxon>Dikarya</taxon>
        <taxon>Ascomycota</taxon>
        <taxon>Pezizomycotina</taxon>
        <taxon>Dothideomycetes</taxon>
        <taxon>Pleosporomycetidae</taxon>
        <taxon>Pleosporales</taxon>
        <taxon>Massarineae</taxon>
        <taxon>Didymosphaeriaceae</taxon>
        <taxon>Karstenula</taxon>
    </lineage>
</organism>
<keyword evidence="2" id="KW-1185">Reference proteome</keyword>
<comment type="caution">
    <text evidence="1">The sequence shown here is derived from an EMBL/GenBank/DDBJ whole genome shotgun (WGS) entry which is preliminary data.</text>
</comment>
<reference evidence="1" key="1">
    <citation type="journal article" date="2020" name="Stud. Mycol.">
        <title>101 Dothideomycetes genomes: a test case for predicting lifestyles and emergence of pathogens.</title>
        <authorList>
            <person name="Haridas S."/>
            <person name="Albert R."/>
            <person name="Binder M."/>
            <person name="Bloem J."/>
            <person name="Labutti K."/>
            <person name="Salamov A."/>
            <person name="Andreopoulos B."/>
            <person name="Baker S."/>
            <person name="Barry K."/>
            <person name="Bills G."/>
            <person name="Bluhm B."/>
            <person name="Cannon C."/>
            <person name="Castanera R."/>
            <person name="Culley D."/>
            <person name="Daum C."/>
            <person name="Ezra D."/>
            <person name="Gonzalez J."/>
            <person name="Henrissat B."/>
            <person name="Kuo A."/>
            <person name="Liang C."/>
            <person name="Lipzen A."/>
            <person name="Lutzoni F."/>
            <person name="Magnuson J."/>
            <person name="Mondo S."/>
            <person name="Nolan M."/>
            <person name="Ohm R."/>
            <person name="Pangilinan J."/>
            <person name="Park H.-J."/>
            <person name="Ramirez L."/>
            <person name="Alfaro M."/>
            <person name="Sun H."/>
            <person name="Tritt A."/>
            <person name="Yoshinaga Y."/>
            <person name="Zwiers L.-H."/>
            <person name="Turgeon B."/>
            <person name="Goodwin S."/>
            <person name="Spatafora J."/>
            <person name="Crous P."/>
            <person name="Grigoriev I."/>
        </authorList>
    </citation>
    <scope>NUCLEOTIDE SEQUENCE</scope>
    <source>
        <strain evidence="1">CBS 690.94</strain>
    </source>
</reference>